<dbReference type="GO" id="GO:0016020">
    <property type="term" value="C:membrane"/>
    <property type="evidence" value="ECO:0007669"/>
    <property type="project" value="TreeGrafter"/>
</dbReference>
<dbReference type="Gene3D" id="3.40.50.740">
    <property type="match status" value="1"/>
</dbReference>
<dbReference type="InterPro" id="IPR050123">
    <property type="entry name" value="Prok_molybdopt-oxidoreductase"/>
</dbReference>
<dbReference type="Pfam" id="PF00384">
    <property type="entry name" value="Molybdopterin"/>
    <property type="match status" value="1"/>
</dbReference>
<accession>A0A561R6Y3</accession>
<evidence type="ECO:0000256" key="3">
    <source>
        <dbReference type="ARBA" id="ARBA00010312"/>
    </source>
</evidence>
<dbReference type="NCBIfam" id="TIGR01701">
    <property type="entry name" value="Fdhalpha-like"/>
    <property type="match status" value="1"/>
</dbReference>
<dbReference type="PIRSF" id="PIRSF000144">
    <property type="entry name" value="CbbBc"/>
    <property type="match status" value="1"/>
</dbReference>
<keyword evidence="8" id="KW-0408">Iron</keyword>
<evidence type="ECO:0000313" key="12">
    <source>
        <dbReference type="EMBL" id="TWF58381.1"/>
    </source>
</evidence>
<dbReference type="InterPro" id="IPR009010">
    <property type="entry name" value="Asp_de-COase-like_dom_sf"/>
</dbReference>
<dbReference type="GO" id="GO:1990204">
    <property type="term" value="C:oxidoreductase complex"/>
    <property type="evidence" value="ECO:0007669"/>
    <property type="project" value="UniProtKB-ARBA"/>
</dbReference>
<dbReference type="GO" id="GO:0045333">
    <property type="term" value="P:cellular respiration"/>
    <property type="evidence" value="ECO:0007669"/>
    <property type="project" value="UniProtKB-ARBA"/>
</dbReference>
<keyword evidence="7" id="KW-0560">Oxidoreductase</keyword>
<evidence type="ECO:0000313" key="13">
    <source>
        <dbReference type="Proteomes" id="UP000320653"/>
    </source>
</evidence>
<dbReference type="Pfam" id="PF01568">
    <property type="entry name" value="Molydop_binding"/>
    <property type="match status" value="1"/>
</dbReference>
<dbReference type="Gene3D" id="3.40.228.10">
    <property type="entry name" value="Dimethylsulfoxide Reductase, domain 2"/>
    <property type="match status" value="1"/>
</dbReference>
<comment type="caution">
    <text evidence="12">The sequence shown here is derived from an EMBL/GenBank/DDBJ whole genome shotgun (WGS) entry which is preliminary data.</text>
</comment>
<dbReference type="GO" id="GO:0051539">
    <property type="term" value="F:4 iron, 4 sulfur cluster binding"/>
    <property type="evidence" value="ECO:0007669"/>
    <property type="project" value="UniProtKB-KW"/>
</dbReference>
<dbReference type="InterPro" id="IPR041953">
    <property type="entry name" value="YdeP_MopB"/>
</dbReference>
<dbReference type="OrthoDB" id="5287431at2"/>
<dbReference type="InterPro" id="IPR006656">
    <property type="entry name" value="Mopterin_OxRdtase"/>
</dbReference>
<feature type="domain" description="Molybdopterin dinucleotide-binding" evidence="11">
    <location>
        <begin position="647"/>
        <end position="704"/>
    </location>
</feature>
<name>A0A561R6Y3_9HYPH</name>
<evidence type="ECO:0000256" key="8">
    <source>
        <dbReference type="ARBA" id="ARBA00023004"/>
    </source>
</evidence>
<dbReference type="SUPFAM" id="SSF50692">
    <property type="entry name" value="ADC-like"/>
    <property type="match status" value="1"/>
</dbReference>
<evidence type="ECO:0000256" key="2">
    <source>
        <dbReference type="ARBA" id="ARBA00001966"/>
    </source>
</evidence>
<evidence type="ECO:0000256" key="5">
    <source>
        <dbReference type="ARBA" id="ARBA00022505"/>
    </source>
</evidence>
<evidence type="ECO:0000256" key="7">
    <source>
        <dbReference type="ARBA" id="ARBA00023002"/>
    </source>
</evidence>
<comment type="cofactor">
    <cofactor evidence="2">
        <name>[4Fe-4S] cluster</name>
        <dbReference type="ChEBI" id="CHEBI:49883"/>
    </cofactor>
</comment>
<keyword evidence="5" id="KW-0500">Molybdenum</keyword>
<evidence type="ECO:0000256" key="1">
    <source>
        <dbReference type="ARBA" id="ARBA00001942"/>
    </source>
</evidence>
<evidence type="ECO:0000256" key="4">
    <source>
        <dbReference type="ARBA" id="ARBA00022485"/>
    </source>
</evidence>
<dbReference type="CDD" id="cd02787">
    <property type="entry name" value="MopB_CT_ydeP"/>
    <property type="match status" value="1"/>
</dbReference>
<dbReference type="InterPro" id="IPR006657">
    <property type="entry name" value="MoPterin_dinucl-bd_dom"/>
</dbReference>
<dbReference type="InterPro" id="IPR010046">
    <property type="entry name" value="Mopterin_OxRdtse_a_bac"/>
</dbReference>
<dbReference type="RefSeq" id="WP_145631401.1">
    <property type="nucleotide sequence ID" value="NZ_VIWP01000001.1"/>
</dbReference>
<keyword evidence="6" id="KW-0479">Metal-binding</keyword>
<dbReference type="GO" id="GO:0008863">
    <property type="term" value="F:formate dehydrogenase (NAD+) activity"/>
    <property type="evidence" value="ECO:0007669"/>
    <property type="project" value="InterPro"/>
</dbReference>
<sequence length="764" mass="82871">MDTGFIGKKSSAAGGWGALKSCGKRLMQSGSPLSGARTMLKANQPDGFDCPGCAWGDPEHGSSFEFCENGVKAVAWEATGKRATPDFFAENTVSDLRRLSDYELELNGRLTHPMRYDAQTDRYLAVSWDEAFSEIGSILKGLDSPNRAEFYTSGRASNEAAFLYQLFVRAYGTNNFPDCSNMCHEASGVALRQSIGVGKGTVLLEDFEKADAIFVIGQNPGTNHPRMLGDLRRAAMRGARVVVFNPIRERGLERFSDPQDKLEMLRGGATDIASDYLQPQLGGDMAAVRGMAKVVLAAEDAAIAAGLPPVLDHAFIAEHCAGFDDYRKAVEATSWAEIEDQSGLLRVDIERAAEIYMKAERVICTWAMGVTQHLHSVATIREISNFMFLRGNIGKPGAGLCPVRGHSNVQGDRTVGINEKPPAAFLDALEKEFGFAMPRADGHNVLAAIGAMLDGSAHAFIGLGGNFARATPDSAIVEKALRRLKLTVHVATKPNHSHLMPGEISYILPCLGRTEMDLDAAGGSQLVSVEDSMSMVHGSAGINRPASPYLLSEVAIVAGIAAATVGSEKVDWIGLAGNYNRIRDHIAATIPGFENYNERLRKPRGFHLRNTAAHREWNTPARKASFLAGPLPVETVHQRAKKNDNLFALQTFRSHDQYNTTVYGLDDRYRGVYGERQVVFVHPDDLKAVGADAGDRVDVVGEHDDGIERIAQDFRLVPYDIPRGSIAGYYPELNVVVPIGSAGAESDTPTSKSIMVSFRKREAA</sequence>
<proteinExistence type="inferred from homology"/>
<gene>
    <name evidence="12" type="ORF">FHW37_101185</name>
</gene>
<evidence type="ECO:0000259" key="10">
    <source>
        <dbReference type="Pfam" id="PF00384"/>
    </source>
</evidence>
<dbReference type="SUPFAM" id="SSF53706">
    <property type="entry name" value="Formate dehydrogenase/DMSO reductase, domains 1-3"/>
    <property type="match status" value="1"/>
</dbReference>
<comment type="cofactor">
    <cofactor evidence="1">
        <name>Mo-bis(molybdopterin guanine dinucleotide)</name>
        <dbReference type="ChEBI" id="CHEBI:60539"/>
    </cofactor>
</comment>
<dbReference type="PANTHER" id="PTHR43105:SF4">
    <property type="entry name" value="PROTEIN YDEP"/>
    <property type="match status" value="1"/>
</dbReference>
<dbReference type="AlphaFoldDB" id="A0A561R6Y3"/>
<dbReference type="CDD" id="cd02767">
    <property type="entry name" value="MopB_ydeP"/>
    <property type="match status" value="1"/>
</dbReference>
<dbReference type="PANTHER" id="PTHR43105">
    <property type="entry name" value="RESPIRATORY NITRATE REDUCTASE"/>
    <property type="match status" value="1"/>
</dbReference>
<reference evidence="12 13" key="1">
    <citation type="submission" date="2019-06" db="EMBL/GenBank/DDBJ databases">
        <title>Sorghum-associated microbial communities from plants grown in Nebraska, USA.</title>
        <authorList>
            <person name="Schachtman D."/>
        </authorList>
    </citation>
    <scope>NUCLEOTIDE SEQUENCE [LARGE SCALE GENOMIC DNA]</scope>
    <source>
        <strain evidence="12 13">1225</strain>
    </source>
</reference>
<feature type="domain" description="Molybdopterin oxidoreductase" evidence="10">
    <location>
        <begin position="109"/>
        <end position="488"/>
    </location>
</feature>
<protein>
    <submittedName>
        <fullName evidence="12">Formate dehydrogenase F4A subunit</fullName>
    </submittedName>
</protein>
<dbReference type="GO" id="GO:0043546">
    <property type="term" value="F:molybdopterin cofactor binding"/>
    <property type="evidence" value="ECO:0007669"/>
    <property type="project" value="InterPro"/>
</dbReference>
<evidence type="ECO:0000256" key="6">
    <source>
        <dbReference type="ARBA" id="ARBA00022723"/>
    </source>
</evidence>
<dbReference type="Proteomes" id="UP000320653">
    <property type="component" value="Unassembled WGS sequence"/>
</dbReference>
<keyword evidence="4" id="KW-0004">4Fe-4S</keyword>
<dbReference type="GO" id="GO:0030151">
    <property type="term" value="F:molybdenum ion binding"/>
    <property type="evidence" value="ECO:0007669"/>
    <property type="project" value="InterPro"/>
</dbReference>
<dbReference type="EMBL" id="VIWP01000001">
    <property type="protein sequence ID" value="TWF58381.1"/>
    <property type="molecule type" value="Genomic_DNA"/>
</dbReference>
<comment type="similarity">
    <text evidence="3">Belongs to the prokaryotic molybdopterin-containing oxidoreductase family.</text>
</comment>
<organism evidence="12 13">
    <name type="scientific">Neorhizobium alkalisoli</name>
    <dbReference type="NCBI Taxonomy" id="528178"/>
    <lineage>
        <taxon>Bacteria</taxon>
        <taxon>Pseudomonadati</taxon>
        <taxon>Pseudomonadota</taxon>
        <taxon>Alphaproteobacteria</taxon>
        <taxon>Hyphomicrobiales</taxon>
        <taxon>Rhizobiaceae</taxon>
        <taxon>Rhizobium/Agrobacterium group</taxon>
        <taxon>Neorhizobium</taxon>
    </lineage>
</organism>
<evidence type="ECO:0000259" key="11">
    <source>
        <dbReference type="Pfam" id="PF01568"/>
    </source>
</evidence>
<evidence type="ECO:0000256" key="9">
    <source>
        <dbReference type="ARBA" id="ARBA00023014"/>
    </source>
</evidence>
<dbReference type="InterPro" id="IPR037951">
    <property type="entry name" value="MopB_CT_YdeP"/>
</dbReference>
<keyword evidence="13" id="KW-1185">Reference proteome</keyword>
<keyword evidence="9" id="KW-0411">Iron-sulfur</keyword>